<dbReference type="KEGG" id="ebt:EBL_c28260"/>
<dbReference type="Gene3D" id="3.30.70.100">
    <property type="match status" value="1"/>
</dbReference>
<evidence type="ECO:0000313" key="1">
    <source>
        <dbReference type="EMBL" id="AFJ47896.1"/>
    </source>
</evidence>
<dbReference type="eggNOG" id="ENOG5032T65">
    <property type="taxonomic scope" value="Bacteria"/>
</dbReference>
<dbReference type="EMBL" id="CP001560">
    <property type="protein sequence ID" value="AFJ47896.1"/>
    <property type="molecule type" value="Genomic_DNA"/>
</dbReference>
<dbReference type="Proteomes" id="UP000001955">
    <property type="component" value="Chromosome"/>
</dbReference>
<sequence>MSPYLHQTQNRIRVRSDFILRNPGMVARQVATMEGMPGVLEVVHRRYAGSVAVRFDEHKISSKALLAHIEAEGWLSAQKDKAYIDTTVRHLTRHVAKGLAVMTFNMVVKPSMLKTVVQLIR</sequence>
<accession>K6VS31</accession>
<dbReference type="HOGENOM" id="CLU_157923_1_0_6"/>
<name>I2BBJ2_SHIBC</name>
<dbReference type="RefSeq" id="WP_002439023.1">
    <property type="nucleotide sequence ID" value="NC_017910.1"/>
</dbReference>
<dbReference type="AlphaFoldDB" id="I2BBJ2"/>
<accession>I2BBJ2</accession>
<dbReference type="OrthoDB" id="6630204at2"/>
<gene>
    <name evidence="1" type="ordered locus">EBL_c28260</name>
</gene>
<reference evidence="1 2" key="1">
    <citation type="journal article" date="2012" name="J. Bacteriol.">
        <title>Complete genome sequence of the B12-producing Shimwellia blattae strain DSM 4481, isolated from a cockroach.</title>
        <authorList>
            <person name="Brzuszkiewicz E."/>
            <person name="Waschkowitz T."/>
            <person name="Wiezer A."/>
            <person name="Daniel R."/>
        </authorList>
    </citation>
    <scope>NUCLEOTIDE SEQUENCE [LARGE SCALE GENOMIC DNA]</scope>
    <source>
        <strain evidence="2">ATCC 29907 / DSM 4481 / JCM 1650 / NBRC 105725 / CDC 9005-74</strain>
    </source>
</reference>
<evidence type="ECO:0000313" key="2">
    <source>
        <dbReference type="Proteomes" id="UP000001955"/>
    </source>
</evidence>
<organism evidence="1 2">
    <name type="scientific">Shimwellia blattae (strain ATCC 29907 / DSM 4481 / JCM 1650 / NBRC 105725 / CDC 9005-74)</name>
    <name type="common">Escherichia blattae</name>
    <dbReference type="NCBI Taxonomy" id="630626"/>
    <lineage>
        <taxon>Bacteria</taxon>
        <taxon>Pseudomonadati</taxon>
        <taxon>Pseudomonadota</taxon>
        <taxon>Gammaproteobacteria</taxon>
        <taxon>Enterobacterales</taxon>
        <taxon>Enterobacteriaceae</taxon>
        <taxon>Shimwellia</taxon>
    </lineage>
</organism>
<keyword evidence="2" id="KW-1185">Reference proteome</keyword>
<dbReference type="STRING" id="630626.EBL_c28260"/>
<protein>
    <submittedName>
        <fullName evidence="1">Uncharacterized protein</fullName>
    </submittedName>
</protein>
<proteinExistence type="predicted"/>